<keyword evidence="2" id="KW-1185">Reference proteome</keyword>
<dbReference type="EMBL" id="MU117962">
    <property type="protein sequence ID" value="KAF9653921.1"/>
    <property type="molecule type" value="Genomic_DNA"/>
</dbReference>
<gene>
    <name evidence="1" type="ORF">BDM02DRAFT_3134521</name>
</gene>
<comment type="caution">
    <text evidence="1">The sequence shown here is derived from an EMBL/GenBank/DDBJ whole genome shotgun (WGS) entry which is preliminary data.</text>
</comment>
<name>A0ACB6ZWU2_THEGA</name>
<proteinExistence type="predicted"/>
<reference evidence="1" key="1">
    <citation type="submission" date="2019-10" db="EMBL/GenBank/DDBJ databases">
        <authorList>
            <consortium name="DOE Joint Genome Institute"/>
            <person name="Kuo A."/>
            <person name="Miyauchi S."/>
            <person name="Kiss E."/>
            <person name="Drula E."/>
            <person name="Kohler A."/>
            <person name="Sanchez-Garcia M."/>
            <person name="Andreopoulos B."/>
            <person name="Barry K.W."/>
            <person name="Bonito G."/>
            <person name="Buee M."/>
            <person name="Carver A."/>
            <person name="Chen C."/>
            <person name="Cichocki N."/>
            <person name="Clum A."/>
            <person name="Culley D."/>
            <person name="Crous P.W."/>
            <person name="Fauchery L."/>
            <person name="Girlanda M."/>
            <person name="Hayes R."/>
            <person name="Keri Z."/>
            <person name="Labutti K."/>
            <person name="Lipzen A."/>
            <person name="Lombard V."/>
            <person name="Magnuson J."/>
            <person name="Maillard F."/>
            <person name="Morin E."/>
            <person name="Murat C."/>
            <person name="Nolan M."/>
            <person name="Ohm R."/>
            <person name="Pangilinan J."/>
            <person name="Pereira M."/>
            <person name="Perotto S."/>
            <person name="Peter M."/>
            <person name="Riley R."/>
            <person name="Sitrit Y."/>
            <person name="Stielow B."/>
            <person name="Szollosi G."/>
            <person name="Zifcakova L."/>
            <person name="Stursova M."/>
            <person name="Spatafora J.W."/>
            <person name="Tedersoo L."/>
            <person name="Vaario L.-M."/>
            <person name="Yamada A."/>
            <person name="Yan M."/>
            <person name="Wang P."/>
            <person name="Xu J."/>
            <person name="Bruns T."/>
            <person name="Baldrian P."/>
            <person name="Vilgalys R."/>
            <person name="Henrissat B."/>
            <person name="Grigoriev I.V."/>
            <person name="Hibbett D."/>
            <person name="Nagy L.G."/>
            <person name="Martin F.M."/>
        </authorList>
    </citation>
    <scope>NUCLEOTIDE SEQUENCE</scope>
    <source>
        <strain evidence="1">P2</strain>
    </source>
</reference>
<organism evidence="1 2">
    <name type="scientific">Thelephora ganbajun</name>
    <name type="common">Ganba fungus</name>
    <dbReference type="NCBI Taxonomy" id="370292"/>
    <lineage>
        <taxon>Eukaryota</taxon>
        <taxon>Fungi</taxon>
        <taxon>Dikarya</taxon>
        <taxon>Basidiomycota</taxon>
        <taxon>Agaricomycotina</taxon>
        <taxon>Agaricomycetes</taxon>
        <taxon>Thelephorales</taxon>
        <taxon>Thelephoraceae</taxon>
        <taxon>Thelephora</taxon>
    </lineage>
</organism>
<protein>
    <submittedName>
        <fullName evidence="1">NADPH oxidase isoform 1</fullName>
    </submittedName>
</protein>
<dbReference type="Proteomes" id="UP000886501">
    <property type="component" value="Unassembled WGS sequence"/>
</dbReference>
<evidence type="ECO:0000313" key="1">
    <source>
        <dbReference type="EMBL" id="KAF9653921.1"/>
    </source>
</evidence>
<accession>A0ACB6ZWU2</accession>
<evidence type="ECO:0000313" key="2">
    <source>
        <dbReference type="Proteomes" id="UP000886501"/>
    </source>
</evidence>
<sequence length="559" mass="64309">MAEESWFRRELLTARRLIFNVIFYGLHFFFFGYGWYTQYANPRLAVLNTLKWPIWISRGSGLVLAFDGGLILIPMLRNILCLVRPKLSWLFPADENVWFHRQVAYSMAFWSMVHTTALYINFINVERRQIRKVTAQDLHYKQAGGITGHFMLLTMLIMYTTSHHIIRRQCFEAFCYAHHLGFFFMIALYAHANGCFVRDSVNPDYIRTFPFYSTEHCLGYFSWRFITWPGILYFGERVWGEIRARRDTRLSRVLIHPSGAMELQIIKPSFKYVPGQWLFIQIPDVSRYQWHPFTITSAPEDPYVSVHIRQVGDWTQALGERLGAGPSIVAALTSAAMRGSEMGDTIGRGDFVEIDPTLGNRELPVVRIDGPYGSPFGDFSNHEVAVLIGAGIGVTPFASILKHIWYKQKNGDIGSLRRVEFFWLCKDVPSFGWFQSLLQEVEAAQTDPNFLRINIYLTQNVGEDMLWNIVINSTGSAYDPLTLLRSHTMFGRPNWKSIFNEMREAIVNGTYFSRPESPQLKTTVGTYFCGPGALAKVIKRATKEATTDTVQFTFTTEHF</sequence>
<reference evidence="1" key="2">
    <citation type="journal article" date="2020" name="Nat. Commun.">
        <title>Large-scale genome sequencing of mycorrhizal fungi provides insights into the early evolution of symbiotic traits.</title>
        <authorList>
            <person name="Miyauchi S."/>
            <person name="Kiss E."/>
            <person name="Kuo A."/>
            <person name="Drula E."/>
            <person name="Kohler A."/>
            <person name="Sanchez-Garcia M."/>
            <person name="Morin E."/>
            <person name="Andreopoulos B."/>
            <person name="Barry K.W."/>
            <person name="Bonito G."/>
            <person name="Buee M."/>
            <person name="Carver A."/>
            <person name="Chen C."/>
            <person name="Cichocki N."/>
            <person name="Clum A."/>
            <person name="Culley D."/>
            <person name="Crous P.W."/>
            <person name="Fauchery L."/>
            <person name="Girlanda M."/>
            <person name="Hayes R.D."/>
            <person name="Keri Z."/>
            <person name="LaButti K."/>
            <person name="Lipzen A."/>
            <person name="Lombard V."/>
            <person name="Magnuson J."/>
            <person name="Maillard F."/>
            <person name="Murat C."/>
            <person name="Nolan M."/>
            <person name="Ohm R.A."/>
            <person name="Pangilinan J."/>
            <person name="Pereira M.F."/>
            <person name="Perotto S."/>
            <person name="Peter M."/>
            <person name="Pfister S."/>
            <person name="Riley R."/>
            <person name="Sitrit Y."/>
            <person name="Stielow J.B."/>
            <person name="Szollosi G."/>
            <person name="Zifcakova L."/>
            <person name="Stursova M."/>
            <person name="Spatafora J.W."/>
            <person name="Tedersoo L."/>
            <person name="Vaario L.M."/>
            <person name="Yamada A."/>
            <person name="Yan M."/>
            <person name="Wang P."/>
            <person name="Xu J."/>
            <person name="Bruns T."/>
            <person name="Baldrian P."/>
            <person name="Vilgalys R."/>
            <person name="Dunand C."/>
            <person name="Henrissat B."/>
            <person name="Grigoriev I.V."/>
            <person name="Hibbett D."/>
            <person name="Nagy L.G."/>
            <person name="Martin F.M."/>
        </authorList>
    </citation>
    <scope>NUCLEOTIDE SEQUENCE</scope>
    <source>
        <strain evidence="1">P2</strain>
    </source>
</reference>